<name>A0A0X8JKM5_9BACT</name>
<comment type="catalytic activity">
    <reaction evidence="1">
        <text>(7,8-dihydropterin-6-yl)methyl diphosphate + 4-aminobenzoate = 7,8-dihydropteroate + diphosphate</text>
        <dbReference type="Rhea" id="RHEA:19949"/>
        <dbReference type="ChEBI" id="CHEBI:17836"/>
        <dbReference type="ChEBI" id="CHEBI:17839"/>
        <dbReference type="ChEBI" id="CHEBI:33019"/>
        <dbReference type="ChEBI" id="CHEBI:72950"/>
        <dbReference type="EC" id="2.5.1.15"/>
    </reaction>
</comment>
<evidence type="ECO:0000256" key="7">
    <source>
        <dbReference type="ARBA" id="ARBA00022842"/>
    </source>
</evidence>
<dbReference type="STRING" id="44742.AXF13_09545"/>
<evidence type="ECO:0000313" key="11">
    <source>
        <dbReference type="EMBL" id="AMD90342.1"/>
    </source>
</evidence>
<evidence type="ECO:0000256" key="3">
    <source>
        <dbReference type="ARBA" id="ARBA00004763"/>
    </source>
</evidence>
<proteinExistence type="inferred from homology"/>
<dbReference type="PROSITE" id="PS00793">
    <property type="entry name" value="DHPS_2"/>
    <property type="match status" value="1"/>
</dbReference>
<dbReference type="InterPro" id="IPR000489">
    <property type="entry name" value="Pterin-binding_dom"/>
</dbReference>
<protein>
    <recommendedName>
        <fullName evidence="4 9">Dihydropteroate synthase</fullName>
        <shortName evidence="9">DHPS</shortName>
        <ecNumber evidence="4 9">2.5.1.15</ecNumber>
    </recommendedName>
    <alternativeName>
        <fullName evidence="9">Dihydropteroate pyrophosphorylase</fullName>
    </alternativeName>
</protein>
<comment type="function">
    <text evidence="9">Catalyzes the condensation of para-aminobenzoate (pABA) with 6-hydroxymethyl-7,8-dihydropterin diphosphate (DHPt-PP) to form 7,8-dihydropteroate (H2Pte), the immediate precursor of folate derivatives.</text>
</comment>
<dbReference type="GO" id="GO:0004156">
    <property type="term" value="F:dihydropteroate synthase activity"/>
    <property type="evidence" value="ECO:0007669"/>
    <property type="project" value="UniProtKB-EC"/>
</dbReference>
<comment type="cofactor">
    <cofactor evidence="2 9">
        <name>Mg(2+)</name>
        <dbReference type="ChEBI" id="CHEBI:18420"/>
    </cofactor>
</comment>
<keyword evidence="6 9" id="KW-0479">Metal-binding</keyword>
<keyword evidence="8 9" id="KW-0289">Folate biosynthesis</keyword>
<dbReference type="SUPFAM" id="SSF51717">
    <property type="entry name" value="Dihydropteroate synthetase-like"/>
    <property type="match status" value="1"/>
</dbReference>
<evidence type="ECO:0000259" key="10">
    <source>
        <dbReference type="PROSITE" id="PS50972"/>
    </source>
</evidence>
<comment type="pathway">
    <text evidence="3 9">Cofactor biosynthesis; tetrahydrofolate biosynthesis; 7,8-dihydrofolate from 2-amino-4-hydroxy-6-hydroxymethyl-7,8-dihydropteridine diphosphate and 4-aminobenzoate: step 1/2.</text>
</comment>
<dbReference type="CDD" id="cd00739">
    <property type="entry name" value="DHPS"/>
    <property type="match status" value="1"/>
</dbReference>
<keyword evidence="12" id="KW-1185">Reference proteome</keyword>
<evidence type="ECO:0000256" key="5">
    <source>
        <dbReference type="ARBA" id="ARBA00022679"/>
    </source>
</evidence>
<dbReference type="GO" id="GO:0046872">
    <property type="term" value="F:metal ion binding"/>
    <property type="evidence" value="ECO:0007669"/>
    <property type="project" value="UniProtKB-KW"/>
</dbReference>
<evidence type="ECO:0000313" key="12">
    <source>
        <dbReference type="Proteomes" id="UP000069241"/>
    </source>
</evidence>
<dbReference type="PROSITE" id="PS00792">
    <property type="entry name" value="DHPS_1"/>
    <property type="match status" value="1"/>
</dbReference>
<dbReference type="GO" id="GO:0046654">
    <property type="term" value="P:tetrahydrofolate biosynthetic process"/>
    <property type="evidence" value="ECO:0007669"/>
    <property type="project" value="UniProtKB-UniPathway"/>
</dbReference>
<gene>
    <name evidence="11" type="ORF">AXF13_09545</name>
</gene>
<reference evidence="12" key="1">
    <citation type="submission" date="2016-02" db="EMBL/GenBank/DDBJ databases">
        <authorList>
            <person name="Holder M.E."/>
            <person name="Ajami N.J."/>
            <person name="Petrosino J.F."/>
        </authorList>
    </citation>
    <scope>NUCLEOTIDE SEQUENCE [LARGE SCALE GENOMIC DNA]</scope>
    <source>
        <strain evidence="12">CCUG 45958</strain>
    </source>
</reference>
<sequence length="300" mass="31817">MRIGTSSNERGASGTGAPWLLSGGRALTASAPFGVMGIVNLTPDSFYDGGLHAAPHAGLAHALRLHAQGADILDLGAESSRPGAAELSPAEELARLLPVLAGLRQRAPGAVVSVDTYHAATAVAALEQGAVIINDISACAFDPELLDVLVQYKPGYVLMHSRGRPENMQRDPRYDDVRRDVLEFFERQLARLTAAGLPENRIVLDPGIGFGKTLEHNLALLSHPEDWLVFGRPVLMGLSMKSVFGGLLGLPPSARGTATQTATALLWSRGVFWHRVHDVAAARQSLTVAAAFSPESCPIE</sequence>
<dbReference type="GO" id="GO:0046656">
    <property type="term" value="P:folic acid biosynthetic process"/>
    <property type="evidence" value="ECO:0007669"/>
    <property type="project" value="UniProtKB-KW"/>
</dbReference>
<evidence type="ECO:0000256" key="1">
    <source>
        <dbReference type="ARBA" id="ARBA00000012"/>
    </source>
</evidence>
<dbReference type="Pfam" id="PF00809">
    <property type="entry name" value="Pterin_bind"/>
    <property type="match status" value="1"/>
</dbReference>
<dbReference type="UniPathway" id="UPA00077">
    <property type="reaction ID" value="UER00156"/>
</dbReference>
<keyword evidence="7 9" id="KW-0460">Magnesium</keyword>
<dbReference type="RefSeq" id="WP_062252891.1">
    <property type="nucleotide sequence ID" value="NZ_CP014229.1"/>
</dbReference>
<dbReference type="GO" id="GO:0005829">
    <property type="term" value="C:cytosol"/>
    <property type="evidence" value="ECO:0007669"/>
    <property type="project" value="TreeGrafter"/>
</dbReference>
<dbReference type="InterPro" id="IPR011005">
    <property type="entry name" value="Dihydropteroate_synth-like_sf"/>
</dbReference>
<dbReference type="EC" id="2.5.1.15" evidence="4 9"/>
<dbReference type="InterPro" id="IPR006390">
    <property type="entry name" value="DHP_synth_dom"/>
</dbReference>
<dbReference type="EMBL" id="CP014229">
    <property type="protein sequence ID" value="AMD90342.1"/>
    <property type="molecule type" value="Genomic_DNA"/>
</dbReference>
<evidence type="ECO:0000256" key="2">
    <source>
        <dbReference type="ARBA" id="ARBA00001946"/>
    </source>
</evidence>
<evidence type="ECO:0000256" key="6">
    <source>
        <dbReference type="ARBA" id="ARBA00022723"/>
    </source>
</evidence>
<dbReference type="Gene3D" id="3.20.20.20">
    <property type="entry name" value="Dihydropteroate synthase-like"/>
    <property type="match status" value="1"/>
</dbReference>
<accession>A0A0X8JKM5</accession>
<evidence type="ECO:0000256" key="4">
    <source>
        <dbReference type="ARBA" id="ARBA00012458"/>
    </source>
</evidence>
<evidence type="ECO:0000256" key="8">
    <source>
        <dbReference type="ARBA" id="ARBA00022909"/>
    </source>
</evidence>
<dbReference type="Proteomes" id="UP000069241">
    <property type="component" value="Chromosome"/>
</dbReference>
<feature type="domain" description="Pterin-binding" evidence="10">
    <location>
        <begin position="33"/>
        <end position="287"/>
    </location>
</feature>
<dbReference type="NCBIfam" id="TIGR01496">
    <property type="entry name" value="DHPS"/>
    <property type="match status" value="1"/>
</dbReference>
<organism evidence="11 12">
    <name type="scientific">Desulfovibrio fairfieldensis</name>
    <dbReference type="NCBI Taxonomy" id="44742"/>
    <lineage>
        <taxon>Bacteria</taxon>
        <taxon>Pseudomonadati</taxon>
        <taxon>Thermodesulfobacteriota</taxon>
        <taxon>Desulfovibrionia</taxon>
        <taxon>Desulfovibrionales</taxon>
        <taxon>Desulfovibrionaceae</taxon>
        <taxon>Desulfovibrio</taxon>
    </lineage>
</organism>
<dbReference type="InterPro" id="IPR045031">
    <property type="entry name" value="DHP_synth-like"/>
</dbReference>
<dbReference type="PANTHER" id="PTHR20941:SF1">
    <property type="entry name" value="FOLIC ACID SYNTHESIS PROTEIN FOL1"/>
    <property type="match status" value="1"/>
</dbReference>
<dbReference type="PROSITE" id="PS50972">
    <property type="entry name" value="PTERIN_BINDING"/>
    <property type="match status" value="1"/>
</dbReference>
<dbReference type="KEGG" id="dfi:AXF13_09545"/>
<dbReference type="AlphaFoldDB" id="A0A0X8JKM5"/>
<comment type="similarity">
    <text evidence="9">Belongs to the DHPS family.</text>
</comment>
<dbReference type="PANTHER" id="PTHR20941">
    <property type="entry name" value="FOLATE SYNTHESIS PROTEINS"/>
    <property type="match status" value="1"/>
</dbReference>
<evidence type="ECO:0000256" key="9">
    <source>
        <dbReference type="RuleBase" id="RU361205"/>
    </source>
</evidence>
<keyword evidence="5 9" id="KW-0808">Transferase</keyword>